<sequence>MHTEIVYAKSPSMIDDGCDHTAVIIWNMNAKARARTGSPFVPAPVPVQVMQPKFDRKATGKKAAEKKIKKPGFPAEKLIEVMLGKTLSHSSILAALDINAPGHGLTKHGLQTRITAMLKSPHCQLTRHEKPIPEFTLTYVDPQYYANSERAAKVLR</sequence>
<protein>
    <submittedName>
        <fullName evidence="1">Uncharacterized protein</fullName>
    </submittedName>
</protein>
<accession>A0AAJ1YF13</accession>
<organism evidence="1 2">
    <name type="scientific">Serratia fonticola</name>
    <dbReference type="NCBI Taxonomy" id="47917"/>
    <lineage>
        <taxon>Bacteria</taxon>
        <taxon>Pseudomonadati</taxon>
        <taxon>Pseudomonadota</taxon>
        <taxon>Gammaproteobacteria</taxon>
        <taxon>Enterobacterales</taxon>
        <taxon>Yersiniaceae</taxon>
        <taxon>Serratia</taxon>
    </lineage>
</organism>
<comment type="caution">
    <text evidence="1">The sequence shown here is derived from an EMBL/GenBank/DDBJ whole genome shotgun (WGS) entry which is preliminary data.</text>
</comment>
<evidence type="ECO:0000313" key="2">
    <source>
        <dbReference type="Proteomes" id="UP001224622"/>
    </source>
</evidence>
<reference evidence="1" key="1">
    <citation type="submission" date="2023-08" db="EMBL/GenBank/DDBJ databases">
        <title>The Comparative Genomic Analysis of Yersiniaceae from Polar Regions.</title>
        <authorList>
            <person name="Goncharov A."/>
            <person name="Aslanov B."/>
            <person name="Kolodzhieva V."/>
            <person name="Azarov D."/>
            <person name="Mochov A."/>
            <person name="Lebedeva E."/>
        </authorList>
    </citation>
    <scope>NUCLEOTIDE SEQUENCE</scope>
    <source>
        <strain evidence="1">Vf</strain>
    </source>
</reference>
<dbReference type="Proteomes" id="UP001224622">
    <property type="component" value="Unassembled WGS sequence"/>
</dbReference>
<gene>
    <name evidence="1" type="ORF">RDT67_20265</name>
</gene>
<dbReference type="RefSeq" id="WP_309048186.1">
    <property type="nucleotide sequence ID" value="NZ_JAVIGA010000026.1"/>
</dbReference>
<proteinExistence type="predicted"/>
<name>A0AAJ1YF13_SERFO</name>
<dbReference type="AlphaFoldDB" id="A0AAJ1YF13"/>
<dbReference type="EMBL" id="JAVIGA010000026">
    <property type="protein sequence ID" value="MDQ9128757.1"/>
    <property type="molecule type" value="Genomic_DNA"/>
</dbReference>
<evidence type="ECO:0000313" key="1">
    <source>
        <dbReference type="EMBL" id="MDQ9128757.1"/>
    </source>
</evidence>